<evidence type="ECO:0000313" key="2">
    <source>
        <dbReference type="Proteomes" id="UP000071392"/>
    </source>
</evidence>
<evidence type="ECO:0000313" key="1">
    <source>
        <dbReference type="EMBL" id="KXU34319.1"/>
    </source>
</evidence>
<dbReference type="AlphaFoldDB" id="A0A139SIE4"/>
<dbReference type="EMBL" id="LSZP01000059">
    <property type="protein sequence ID" value="KXU34319.1"/>
    <property type="molecule type" value="Genomic_DNA"/>
</dbReference>
<comment type="caution">
    <text evidence="1">The sequence shown here is derived from an EMBL/GenBank/DDBJ whole genome shotgun (WGS) entry which is preliminary data.</text>
</comment>
<proteinExistence type="predicted"/>
<gene>
    <name evidence="1" type="ORF">AXK12_07535</name>
</gene>
<reference evidence="1 2" key="1">
    <citation type="submission" date="2016-02" db="EMBL/GenBank/DDBJ databases">
        <authorList>
            <person name="Wen L."/>
            <person name="He K."/>
            <person name="Yang H."/>
        </authorList>
    </citation>
    <scope>NUCLEOTIDE SEQUENCE [LARGE SCALE GENOMIC DNA]</scope>
    <source>
        <strain evidence="1 2">CV41</strain>
    </source>
</reference>
<organism evidence="1 2">
    <name type="scientific">Cephaloticoccus capnophilus</name>
    <dbReference type="NCBI Taxonomy" id="1548208"/>
    <lineage>
        <taxon>Bacteria</taxon>
        <taxon>Pseudomonadati</taxon>
        <taxon>Verrucomicrobiota</taxon>
        <taxon>Opitutia</taxon>
        <taxon>Opitutales</taxon>
        <taxon>Opitutaceae</taxon>
        <taxon>Cephaloticoccus</taxon>
    </lineage>
</organism>
<protein>
    <submittedName>
        <fullName evidence="1">Uncharacterized protein</fullName>
    </submittedName>
</protein>
<accession>A0A139SIE4</accession>
<keyword evidence="2" id="KW-1185">Reference proteome</keyword>
<sequence length="70" mass="7658">MIEVPGGIAQLAPILPAGHIEHPPNRFSGDAHNHIVACGSLERSKGCFRILYMLQHFTTHEKIGTIAPFL</sequence>
<name>A0A139SIE4_9BACT</name>
<dbReference type="Proteomes" id="UP000071392">
    <property type="component" value="Unassembled WGS sequence"/>
</dbReference>